<feature type="transmembrane region" description="Helical" evidence="1">
    <location>
        <begin position="85"/>
        <end position="108"/>
    </location>
</feature>
<organism evidence="2 3">
    <name type="scientific">Tengunoibacter tsumagoiensis</name>
    <dbReference type="NCBI Taxonomy" id="2014871"/>
    <lineage>
        <taxon>Bacteria</taxon>
        <taxon>Bacillati</taxon>
        <taxon>Chloroflexota</taxon>
        <taxon>Ktedonobacteria</taxon>
        <taxon>Ktedonobacterales</taxon>
        <taxon>Dictyobacteraceae</taxon>
        <taxon>Tengunoibacter</taxon>
    </lineage>
</organism>
<evidence type="ECO:0000313" key="3">
    <source>
        <dbReference type="Proteomes" id="UP000287352"/>
    </source>
</evidence>
<feature type="transmembrane region" description="Helical" evidence="1">
    <location>
        <begin position="47"/>
        <end position="73"/>
    </location>
</feature>
<feature type="transmembrane region" description="Helical" evidence="1">
    <location>
        <begin position="20"/>
        <end position="40"/>
    </location>
</feature>
<dbReference type="AlphaFoldDB" id="A0A402A5B0"/>
<accession>A0A402A5B0</accession>
<evidence type="ECO:0000313" key="2">
    <source>
        <dbReference type="EMBL" id="GCE14328.1"/>
    </source>
</evidence>
<keyword evidence="1" id="KW-0812">Transmembrane</keyword>
<protein>
    <recommendedName>
        <fullName evidence="4">PTS EIIC type-1 domain-containing protein</fullName>
    </recommendedName>
</protein>
<evidence type="ECO:0008006" key="4">
    <source>
        <dbReference type="Google" id="ProtNLM"/>
    </source>
</evidence>
<gene>
    <name evidence="2" type="ORF">KTT_41870</name>
</gene>
<evidence type="ECO:0000256" key="1">
    <source>
        <dbReference type="SAM" id="Phobius"/>
    </source>
</evidence>
<name>A0A402A5B0_9CHLR</name>
<reference evidence="3" key="1">
    <citation type="submission" date="2018-12" db="EMBL/GenBank/DDBJ databases">
        <title>Tengunoibacter tsumagoiensis gen. nov., sp. nov., Dictyobacter kobayashii sp. nov., D. alpinus sp. nov., and D. joshuensis sp. nov. and description of Dictyobacteraceae fam. nov. within the order Ktedonobacterales isolated from Tengu-no-mugimeshi.</title>
        <authorList>
            <person name="Wang C.M."/>
            <person name="Zheng Y."/>
            <person name="Sakai Y."/>
            <person name="Toyoda A."/>
            <person name="Minakuchi Y."/>
            <person name="Abe K."/>
            <person name="Yokota A."/>
            <person name="Yabe S."/>
        </authorList>
    </citation>
    <scope>NUCLEOTIDE SEQUENCE [LARGE SCALE GENOMIC DNA]</scope>
    <source>
        <strain evidence="3">Uno3</strain>
    </source>
</reference>
<keyword evidence="3" id="KW-1185">Reference proteome</keyword>
<dbReference type="OrthoDB" id="163326at2"/>
<dbReference type="EMBL" id="BIFR01000001">
    <property type="protein sequence ID" value="GCE14328.1"/>
    <property type="molecule type" value="Genomic_DNA"/>
</dbReference>
<dbReference type="RefSeq" id="WP_126581740.1">
    <property type="nucleotide sequence ID" value="NZ_BIFR01000001.1"/>
</dbReference>
<dbReference type="Proteomes" id="UP000287352">
    <property type="component" value="Unassembled WGS sequence"/>
</dbReference>
<keyword evidence="1" id="KW-0472">Membrane</keyword>
<proteinExistence type="predicted"/>
<sequence length="123" mass="13114">MLDISFLPALKVSLGDPVFIGDFWGFVLSLAIAPFLSFWISAVKSKLAVAIGGVIGSFLGFIIILGWAGTLIFDTPLANVDGVAVFFGSVFFCTIAGVVGGMTTDLLLARKNARDYRRVAIHE</sequence>
<comment type="caution">
    <text evidence="2">The sequence shown here is derived from an EMBL/GenBank/DDBJ whole genome shotgun (WGS) entry which is preliminary data.</text>
</comment>
<keyword evidence="1" id="KW-1133">Transmembrane helix</keyword>